<evidence type="ECO:0000313" key="6">
    <source>
        <dbReference type="Proteomes" id="UP000824469"/>
    </source>
</evidence>
<sequence>MGSSSGRSGAVRQYVRSNVPRLRWTPELHQCFLAALDLLGGQEKATPKLVLGLMDVKGLTISHVKSHLQMYRSTKIDENSNVYEVFELVLQKVKKGERGIIDTVPLVFHATFILQPPIPLHQAFCQTDIVPECVAANIGIVARFIGPLNGTQ</sequence>
<feature type="domain" description="HTH myb-type" evidence="4">
    <location>
        <begin position="16"/>
        <end position="76"/>
    </location>
</feature>
<comment type="caution">
    <text evidence="5">The sequence shown here is derived from an EMBL/GenBank/DDBJ whole genome shotgun (WGS) entry which is preliminary data.</text>
</comment>
<dbReference type="NCBIfam" id="TIGR01557">
    <property type="entry name" value="myb_SHAQKYF"/>
    <property type="match status" value="1"/>
</dbReference>
<keyword evidence="2" id="KW-0804">Transcription</keyword>
<dbReference type="GO" id="GO:0003700">
    <property type="term" value="F:DNA-binding transcription factor activity"/>
    <property type="evidence" value="ECO:0007669"/>
    <property type="project" value="InterPro"/>
</dbReference>
<dbReference type="GO" id="GO:0003677">
    <property type="term" value="F:DNA binding"/>
    <property type="evidence" value="ECO:0007669"/>
    <property type="project" value="InterPro"/>
</dbReference>
<dbReference type="PROSITE" id="PS51294">
    <property type="entry name" value="HTH_MYB"/>
    <property type="match status" value="1"/>
</dbReference>
<dbReference type="InterPro" id="IPR001005">
    <property type="entry name" value="SANT/Myb"/>
</dbReference>
<dbReference type="PANTHER" id="PTHR31314">
    <property type="entry name" value="MYB FAMILY TRANSCRIPTION FACTOR PHL7-LIKE"/>
    <property type="match status" value="1"/>
</dbReference>
<feature type="non-terminal residue" evidence="5">
    <location>
        <position position="1"/>
    </location>
</feature>
<dbReference type="InterPro" id="IPR006447">
    <property type="entry name" value="Myb_dom_plants"/>
</dbReference>
<reference evidence="5 6" key="1">
    <citation type="journal article" date="2021" name="Nat. Plants">
        <title>The Taxus genome provides insights into paclitaxel biosynthesis.</title>
        <authorList>
            <person name="Xiong X."/>
            <person name="Gou J."/>
            <person name="Liao Q."/>
            <person name="Li Y."/>
            <person name="Zhou Q."/>
            <person name="Bi G."/>
            <person name="Li C."/>
            <person name="Du R."/>
            <person name="Wang X."/>
            <person name="Sun T."/>
            <person name="Guo L."/>
            <person name="Liang H."/>
            <person name="Lu P."/>
            <person name="Wu Y."/>
            <person name="Zhang Z."/>
            <person name="Ro D.K."/>
            <person name="Shang Y."/>
            <person name="Huang S."/>
            <person name="Yan J."/>
        </authorList>
    </citation>
    <scope>NUCLEOTIDE SEQUENCE [LARGE SCALE GENOMIC DNA]</scope>
    <source>
        <strain evidence="5">Ta-2019</strain>
    </source>
</reference>
<dbReference type="Proteomes" id="UP000824469">
    <property type="component" value="Unassembled WGS sequence"/>
</dbReference>
<dbReference type="InterPro" id="IPR017930">
    <property type="entry name" value="Myb_dom"/>
</dbReference>
<dbReference type="FunFam" id="1.10.10.60:FF:000002">
    <property type="entry name" value="Myb family transcription factor"/>
    <property type="match status" value="1"/>
</dbReference>
<dbReference type="Pfam" id="PF00249">
    <property type="entry name" value="Myb_DNA-binding"/>
    <property type="match status" value="1"/>
</dbReference>
<dbReference type="InterPro" id="IPR046955">
    <property type="entry name" value="PHR1-like"/>
</dbReference>
<evidence type="ECO:0000313" key="5">
    <source>
        <dbReference type="EMBL" id="KAH9296828.1"/>
    </source>
</evidence>
<gene>
    <name evidence="5" type="ORF">KI387_028510</name>
</gene>
<dbReference type="PANTHER" id="PTHR31314:SF188">
    <property type="entry name" value="TRANSCRIPTION FACTOR KAN2 ISOFORM X1-RELATED"/>
    <property type="match status" value="1"/>
</dbReference>
<keyword evidence="6" id="KW-1185">Reference proteome</keyword>
<keyword evidence="3" id="KW-0539">Nucleus</keyword>
<organism evidence="5 6">
    <name type="scientific">Taxus chinensis</name>
    <name type="common">Chinese yew</name>
    <name type="synonym">Taxus wallichiana var. chinensis</name>
    <dbReference type="NCBI Taxonomy" id="29808"/>
    <lineage>
        <taxon>Eukaryota</taxon>
        <taxon>Viridiplantae</taxon>
        <taxon>Streptophyta</taxon>
        <taxon>Embryophyta</taxon>
        <taxon>Tracheophyta</taxon>
        <taxon>Spermatophyta</taxon>
        <taxon>Pinopsida</taxon>
        <taxon>Pinidae</taxon>
        <taxon>Conifers II</taxon>
        <taxon>Cupressales</taxon>
        <taxon>Taxaceae</taxon>
        <taxon>Taxus</taxon>
    </lineage>
</organism>
<dbReference type="AlphaFoldDB" id="A0AA38FC17"/>
<proteinExistence type="predicted"/>
<protein>
    <recommendedName>
        <fullName evidence="4">HTH myb-type domain-containing protein</fullName>
    </recommendedName>
</protein>
<dbReference type="SUPFAM" id="SSF46689">
    <property type="entry name" value="Homeodomain-like"/>
    <property type="match status" value="1"/>
</dbReference>
<evidence type="ECO:0000256" key="3">
    <source>
        <dbReference type="ARBA" id="ARBA00023242"/>
    </source>
</evidence>
<evidence type="ECO:0000259" key="4">
    <source>
        <dbReference type="PROSITE" id="PS51294"/>
    </source>
</evidence>
<dbReference type="InterPro" id="IPR009057">
    <property type="entry name" value="Homeodomain-like_sf"/>
</dbReference>
<accession>A0AA38FC17</accession>
<dbReference type="Gene3D" id="1.10.10.60">
    <property type="entry name" value="Homeodomain-like"/>
    <property type="match status" value="1"/>
</dbReference>
<keyword evidence="1" id="KW-0805">Transcription regulation</keyword>
<evidence type="ECO:0000256" key="2">
    <source>
        <dbReference type="ARBA" id="ARBA00023163"/>
    </source>
</evidence>
<dbReference type="EMBL" id="JAHRHJ020000010">
    <property type="protein sequence ID" value="KAH9296828.1"/>
    <property type="molecule type" value="Genomic_DNA"/>
</dbReference>
<name>A0AA38FC17_TAXCH</name>
<evidence type="ECO:0000256" key="1">
    <source>
        <dbReference type="ARBA" id="ARBA00023015"/>
    </source>
</evidence>